<dbReference type="Proteomes" id="UP001172778">
    <property type="component" value="Unassembled WGS sequence"/>
</dbReference>
<dbReference type="PANTHER" id="PTHR37466">
    <property type="entry name" value="SLR1628 PROTEIN"/>
    <property type="match status" value="1"/>
</dbReference>
<reference evidence="1" key="1">
    <citation type="submission" date="2023-03" db="EMBL/GenBank/DDBJ databases">
        <title>Chitinimonas shenzhenensis gen. nov., sp. nov., a novel member of family Burkholderiaceae isolated from activated sludge collected in Shen Zhen, China.</title>
        <authorList>
            <person name="Wang X."/>
        </authorList>
    </citation>
    <scope>NUCLEOTIDE SEQUENCE</scope>
    <source>
        <strain evidence="1">DQS-5</strain>
    </source>
</reference>
<protein>
    <submittedName>
        <fullName evidence="1">DUF2237 domain-containing protein</fullName>
    </submittedName>
</protein>
<dbReference type="Pfam" id="PF09996">
    <property type="entry name" value="DUF2237"/>
    <property type="match status" value="1"/>
</dbReference>
<comment type="caution">
    <text evidence="1">The sequence shown here is derived from an EMBL/GenBank/DDBJ whole genome shotgun (WGS) entry which is preliminary data.</text>
</comment>
<dbReference type="PANTHER" id="PTHR37466:SF1">
    <property type="entry name" value="SLR1628 PROTEIN"/>
    <property type="match status" value="1"/>
</dbReference>
<dbReference type="InterPro" id="IPR018714">
    <property type="entry name" value="DUF2237"/>
</dbReference>
<dbReference type="Gene3D" id="3.30.56.110">
    <property type="entry name" value="Protein of unknown function DUF2237"/>
    <property type="match status" value="1"/>
</dbReference>
<gene>
    <name evidence="1" type="ORF">PZA18_03350</name>
</gene>
<sequence length="126" mass="13863">MSTRMNVLGLPLQPCSFAPLTGYFRDGCCRDNEQDAGRHIVCVQVSADFLQFSKRVGNDLSTPRPEFGFPGLKPGDRWCLCATRWVEALTSGHAPPIYMAATDEGILDLVSLETLVEFALDRPTAN</sequence>
<name>A0ABT7DSQ5_9NEIS</name>
<dbReference type="EMBL" id="JARRAF010000003">
    <property type="protein sequence ID" value="MDK2123086.1"/>
    <property type="molecule type" value="Genomic_DNA"/>
</dbReference>
<dbReference type="RefSeq" id="WP_284099375.1">
    <property type="nucleotide sequence ID" value="NZ_JARRAF010000003.1"/>
</dbReference>
<organism evidence="1 2">
    <name type="scientific">Parachitinimonas caeni</name>
    <dbReference type="NCBI Taxonomy" id="3031301"/>
    <lineage>
        <taxon>Bacteria</taxon>
        <taxon>Pseudomonadati</taxon>
        <taxon>Pseudomonadota</taxon>
        <taxon>Betaproteobacteria</taxon>
        <taxon>Neisseriales</taxon>
        <taxon>Chitinibacteraceae</taxon>
        <taxon>Parachitinimonas</taxon>
    </lineage>
</organism>
<evidence type="ECO:0000313" key="2">
    <source>
        <dbReference type="Proteomes" id="UP001172778"/>
    </source>
</evidence>
<accession>A0ABT7DSQ5</accession>
<keyword evidence="2" id="KW-1185">Reference proteome</keyword>
<proteinExistence type="predicted"/>
<evidence type="ECO:0000313" key="1">
    <source>
        <dbReference type="EMBL" id="MDK2123086.1"/>
    </source>
</evidence>